<reference evidence="2 3" key="1">
    <citation type="submission" date="2016-11" db="EMBL/GenBank/DDBJ databases">
        <authorList>
            <person name="Jaros S."/>
            <person name="Januszkiewicz K."/>
            <person name="Wedrychowicz H."/>
        </authorList>
    </citation>
    <scope>NUCLEOTIDE SEQUENCE [LARGE SCALE GENOMIC DNA]</scope>
    <source>
        <strain evidence="2 3">DSM 3089</strain>
    </source>
</reference>
<dbReference type="OrthoDB" id="40849at2"/>
<evidence type="ECO:0000313" key="2">
    <source>
        <dbReference type="EMBL" id="SHH47937.1"/>
    </source>
</evidence>
<organism evidence="2 3">
    <name type="scientific">Clostridium collagenovorans DSM 3089</name>
    <dbReference type="NCBI Taxonomy" id="1121306"/>
    <lineage>
        <taxon>Bacteria</taxon>
        <taxon>Bacillati</taxon>
        <taxon>Bacillota</taxon>
        <taxon>Clostridia</taxon>
        <taxon>Eubacteriales</taxon>
        <taxon>Clostridiaceae</taxon>
        <taxon>Clostridium</taxon>
    </lineage>
</organism>
<dbReference type="CDD" id="cd00009">
    <property type="entry name" value="AAA"/>
    <property type="match status" value="1"/>
</dbReference>
<dbReference type="Pfam" id="PF07728">
    <property type="entry name" value="AAA_5"/>
    <property type="match status" value="1"/>
</dbReference>
<dbReference type="SMART" id="SM00382">
    <property type="entry name" value="AAA"/>
    <property type="match status" value="1"/>
</dbReference>
<keyword evidence="3" id="KW-1185">Reference proteome</keyword>
<dbReference type="STRING" id="1121306.SAMN02745196_00504"/>
<evidence type="ECO:0000313" key="3">
    <source>
        <dbReference type="Proteomes" id="UP000184526"/>
    </source>
</evidence>
<dbReference type="InterPro" id="IPR027417">
    <property type="entry name" value="P-loop_NTPase"/>
</dbReference>
<proteinExistence type="predicted"/>
<dbReference type="RefSeq" id="WP_072829721.1">
    <property type="nucleotide sequence ID" value="NZ_FQXP01000003.1"/>
</dbReference>
<dbReference type="Gene3D" id="3.40.50.300">
    <property type="entry name" value="P-loop containing nucleotide triphosphate hydrolases"/>
    <property type="match status" value="1"/>
</dbReference>
<dbReference type="InterPro" id="IPR011704">
    <property type="entry name" value="ATPase_dyneun-rel_AAA"/>
</dbReference>
<dbReference type="EMBL" id="FQXP01000003">
    <property type="protein sequence ID" value="SHH47937.1"/>
    <property type="molecule type" value="Genomic_DNA"/>
</dbReference>
<dbReference type="GO" id="GO:0016887">
    <property type="term" value="F:ATP hydrolysis activity"/>
    <property type="evidence" value="ECO:0007669"/>
    <property type="project" value="InterPro"/>
</dbReference>
<name>A0A1M5TAX8_9CLOT</name>
<gene>
    <name evidence="2" type="ORF">SAMN02745196_00504</name>
</gene>
<dbReference type="InterPro" id="IPR003593">
    <property type="entry name" value="AAA+_ATPase"/>
</dbReference>
<dbReference type="GO" id="GO:0005524">
    <property type="term" value="F:ATP binding"/>
    <property type="evidence" value="ECO:0007669"/>
    <property type="project" value="InterPro"/>
</dbReference>
<feature type="domain" description="AAA+ ATPase" evidence="1">
    <location>
        <begin position="16"/>
        <end position="175"/>
    </location>
</feature>
<evidence type="ECO:0000259" key="1">
    <source>
        <dbReference type="SMART" id="SM00382"/>
    </source>
</evidence>
<dbReference type="SUPFAM" id="SSF52540">
    <property type="entry name" value="P-loop containing nucleoside triphosphate hydrolases"/>
    <property type="match status" value="1"/>
</dbReference>
<accession>A0A1M5TAX8</accession>
<protein>
    <submittedName>
        <fullName evidence="2">AAA domain (Dynein-related subfamily)</fullName>
    </submittedName>
</protein>
<dbReference type="Proteomes" id="UP000184526">
    <property type="component" value="Unassembled WGS sequence"/>
</dbReference>
<sequence>MNFNETLSSLELILQSEAVPLIVGESGIGKTALIRSLCNKNKYDMVVIDANLLKEGEIGGLPIVEDYLDNNGNTRKRTTYATHNKLVEIESLLKKNPKGKVVLFIDEINRCEHAVQQELMNLILNREINGYILEKRVLVVAAMNPENKFNYGGGNYSVVNMDPAQENRFVWIYMESNPKAWVKWALNEGNINKRVVEFIKDFPEYLHRPNDEFSERATPRSWERISKLYSIYENSAQEIDLNIFYNVVKGNVGIDIAQDFISFIENYEKSIISPEDLLNKNYKIDILREEILKANHSKLYVLCKNVLSYLSEHSYDGDKLQTLCTMLSLYPVDLTMGILKEIKEEYEGNIYRDLLEEDKFIELFFTCFNL</sequence>
<dbReference type="AlphaFoldDB" id="A0A1M5TAX8"/>